<organism evidence="4 5">
    <name type="scientific">Toxoplasma gondii FOU</name>
    <dbReference type="NCBI Taxonomy" id="943167"/>
    <lineage>
        <taxon>Eukaryota</taxon>
        <taxon>Sar</taxon>
        <taxon>Alveolata</taxon>
        <taxon>Apicomplexa</taxon>
        <taxon>Conoidasida</taxon>
        <taxon>Coccidia</taxon>
        <taxon>Eucoccidiorida</taxon>
        <taxon>Eimeriorina</taxon>
        <taxon>Sarcocystidae</taxon>
        <taxon>Toxoplasma</taxon>
    </lineage>
</organism>
<feature type="region of interest" description="Disordered" evidence="1">
    <location>
        <begin position="363"/>
        <end position="399"/>
    </location>
</feature>
<feature type="compositionally biased region" description="Polar residues" evidence="1">
    <location>
        <begin position="373"/>
        <end position="386"/>
    </location>
</feature>
<dbReference type="AlphaFoldDB" id="A0A086LEM3"/>
<evidence type="ECO:0000256" key="3">
    <source>
        <dbReference type="SAM" id="SignalP"/>
    </source>
</evidence>
<feature type="compositionally biased region" description="Basic and acidic residues" evidence="1">
    <location>
        <begin position="65"/>
        <end position="81"/>
    </location>
</feature>
<feature type="region of interest" description="Disordered" evidence="1">
    <location>
        <begin position="36"/>
        <end position="120"/>
    </location>
</feature>
<feature type="chain" id="PRO_5001810048" evidence="3">
    <location>
        <begin position="32"/>
        <end position="399"/>
    </location>
</feature>
<keyword evidence="3" id="KW-0732">Signal</keyword>
<feature type="transmembrane region" description="Helical" evidence="2">
    <location>
        <begin position="322"/>
        <end position="351"/>
    </location>
</feature>
<proteinExistence type="predicted"/>
<evidence type="ECO:0000256" key="1">
    <source>
        <dbReference type="SAM" id="MobiDB-lite"/>
    </source>
</evidence>
<feature type="transmembrane region" description="Helical" evidence="2">
    <location>
        <begin position="244"/>
        <end position="263"/>
    </location>
</feature>
<comment type="caution">
    <text evidence="4">The sequence shown here is derived from an EMBL/GenBank/DDBJ whole genome shotgun (WGS) entry which is preliminary data.</text>
</comment>
<keyword evidence="2" id="KW-1133">Transmembrane helix</keyword>
<dbReference type="OrthoDB" id="332180at2759"/>
<evidence type="ECO:0000313" key="4">
    <source>
        <dbReference type="EMBL" id="KFG55091.1"/>
    </source>
</evidence>
<dbReference type="VEuPathDB" id="ToxoDB:TGFOU_225350"/>
<feature type="region of interest" description="Disordered" evidence="1">
    <location>
        <begin position="201"/>
        <end position="222"/>
    </location>
</feature>
<keyword evidence="2 4" id="KW-0812">Transmembrane</keyword>
<feature type="signal peptide" evidence="3">
    <location>
        <begin position="1"/>
        <end position="31"/>
    </location>
</feature>
<feature type="compositionally biased region" description="Basic and acidic residues" evidence="1">
    <location>
        <begin position="388"/>
        <end position="399"/>
    </location>
</feature>
<reference evidence="4 5" key="1">
    <citation type="submission" date="2014-07" db="EMBL/GenBank/DDBJ databases">
        <authorList>
            <person name="Sibley D."/>
            <person name="Venepally P."/>
            <person name="Karamycheva S."/>
            <person name="Hadjithomas M."/>
            <person name="Khan A."/>
            <person name="Brunk B."/>
            <person name="Roos D."/>
            <person name="Caler E."/>
            <person name="Lorenzi H."/>
        </authorList>
    </citation>
    <scope>NUCLEOTIDE SEQUENCE [LARGE SCALE GENOMIC DNA]</scope>
    <source>
        <strain evidence="4 5">FOU</strain>
    </source>
</reference>
<protein>
    <submittedName>
        <fullName evidence="4">Putative transmembrane protein</fullName>
    </submittedName>
</protein>
<dbReference type="EMBL" id="AEYH02000376">
    <property type="protein sequence ID" value="KFG55091.1"/>
    <property type="molecule type" value="Genomic_DNA"/>
</dbReference>
<dbReference type="Proteomes" id="UP000028838">
    <property type="component" value="Unassembled WGS sequence"/>
</dbReference>
<dbReference type="PROSITE" id="PS51257">
    <property type="entry name" value="PROKAR_LIPOPROTEIN"/>
    <property type="match status" value="1"/>
</dbReference>
<accession>A0A086LEM3</accession>
<name>A0A086LEM3_TOXGO</name>
<evidence type="ECO:0000256" key="2">
    <source>
        <dbReference type="SAM" id="Phobius"/>
    </source>
</evidence>
<sequence>MERQQVPGRCATLWFCTLLVLVACVFKEVSPQLATGSHEAGKPFGVPGHHARARLSKASGGGGRFDSKGEKPDDGQPEKPGRRPSHSNDVNVDEIADGVFPFPPPRHSSSSSSGYADAPETESSSFFSNLLGFDPSEQKWKPQAFFGVLFDLPSLSSLLSRGLDELVSSVLQVVLPLPADGIPRHRRGDLPSRFGSNTFSSLGENGSRHEFSARQPADGGSGSANLGTVLPVDLLNRLSSAVDAFPQLLLYLGVHLLLFVVVFHSRRRQTLQLLLLIFLSFLLLCSKHVSDVCERLLYIYGDSVAFCHLFSLSTEEGQQFLLLLWCLPLLSCLMTLAGLLLWELISSVFLLAKWKKQAVRKAQQRQSGKHCETQGQVSDQGRSFNRASDGDPKCREKTE</sequence>
<gene>
    <name evidence="4" type="ORF">TGFOU_225350</name>
</gene>
<evidence type="ECO:0000313" key="5">
    <source>
        <dbReference type="Proteomes" id="UP000028838"/>
    </source>
</evidence>
<keyword evidence="2" id="KW-0472">Membrane</keyword>
<feature type="transmembrane region" description="Helical" evidence="2">
    <location>
        <begin position="270"/>
        <end position="289"/>
    </location>
</feature>